<name>A0A0A9EII7_ARUDO</name>
<reference evidence="1" key="2">
    <citation type="journal article" date="2015" name="Data Brief">
        <title>Shoot transcriptome of the giant reed, Arundo donax.</title>
        <authorList>
            <person name="Barrero R.A."/>
            <person name="Guerrero F.D."/>
            <person name="Moolhuijzen P."/>
            <person name="Goolsby J.A."/>
            <person name="Tidwell J."/>
            <person name="Bellgard S.E."/>
            <person name="Bellgard M.I."/>
        </authorList>
    </citation>
    <scope>NUCLEOTIDE SEQUENCE</scope>
    <source>
        <tissue evidence="1">Shoot tissue taken approximately 20 cm above the soil surface</tissue>
    </source>
</reference>
<reference evidence="1" key="1">
    <citation type="submission" date="2014-09" db="EMBL/GenBank/DDBJ databases">
        <authorList>
            <person name="Magalhaes I.L.F."/>
            <person name="Oliveira U."/>
            <person name="Santos F.R."/>
            <person name="Vidigal T.H.D.A."/>
            <person name="Brescovit A.D."/>
            <person name="Santos A.J."/>
        </authorList>
    </citation>
    <scope>NUCLEOTIDE SEQUENCE</scope>
    <source>
        <tissue evidence="1">Shoot tissue taken approximately 20 cm above the soil surface</tissue>
    </source>
</reference>
<dbReference type="EMBL" id="GBRH01199057">
    <property type="protein sequence ID" value="JAD98838.1"/>
    <property type="molecule type" value="Transcribed_RNA"/>
</dbReference>
<accession>A0A0A9EII7</accession>
<protein>
    <submittedName>
        <fullName evidence="1">Uncharacterized protein</fullName>
    </submittedName>
</protein>
<sequence length="52" mass="5821">MPSCEDQQKFSRQHSETCCQKQPAGKCVADRDLMITDDEDNLSYAPSLESAL</sequence>
<organism evidence="1">
    <name type="scientific">Arundo donax</name>
    <name type="common">Giant reed</name>
    <name type="synonym">Donax arundinaceus</name>
    <dbReference type="NCBI Taxonomy" id="35708"/>
    <lineage>
        <taxon>Eukaryota</taxon>
        <taxon>Viridiplantae</taxon>
        <taxon>Streptophyta</taxon>
        <taxon>Embryophyta</taxon>
        <taxon>Tracheophyta</taxon>
        <taxon>Spermatophyta</taxon>
        <taxon>Magnoliopsida</taxon>
        <taxon>Liliopsida</taxon>
        <taxon>Poales</taxon>
        <taxon>Poaceae</taxon>
        <taxon>PACMAD clade</taxon>
        <taxon>Arundinoideae</taxon>
        <taxon>Arundineae</taxon>
        <taxon>Arundo</taxon>
    </lineage>
</organism>
<evidence type="ECO:0000313" key="1">
    <source>
        <dbReference type="EMBL" id="JAD98838.1"/>
    </source>
</evidence>
<proteinExistence type="predicted"/>
<dbReference type="AlphaFoldDB" id="A0A0A9EII7"/>